<gene>
    <name evidence="2" type="ORF">SAMN05444484_11073</name>
</gene>
<proteinExistence type="predicted"/>
<dbReference type="EMBL" id="FRBT01000010">
    <property type="protein sequence ID" value="SHM81923.1"/>
    <property type="molecule type" value="Genomic_DNA"/>
</dbReference>
<dbReference type="OrthoDB" id="1496266at2"/>
<feature type="transmembrane region" description="Helical" evidence="1">
    <location>
        <begin position="12"/>
        <end position="37"/>
    </location>
</feature>
<reference evidence="3" key="1">
    <citation type="submission" date="2016-11" db="EMBL/GenBank/DDBJ databases">
        <authorList>
            <person name="Varghese N."/>
            <person name="Submissions S."/>
        </authorList>
    </citation>
    <scope>NUCLEOTIDE SEQUENCE [LARGE SCALE GENOMIC DNA]</scope>
    <source>
        <strain evidence="3">DSM 24724</strain>
    </source>
</reference>
<evidence type="ECO:0000313" key="3">
    <source>
        <dbReference type="Proteomes" id="UP000184028"/>
    </source>
</evidence>
<keyword evidence="3" id="KW-1185">Reference proteome</keyword>
<evidence type="ECO:0000313" key="2">
    <source>
        <dbReference type="EMBL" id="SHM81923.1"/>
    </source>
</evidence>
<organism evidence="2 3">
    <name type="scientific">Flavobacterium chilense</name>
    <dbReference type="NCBI Taxonomy" id="946677"/>
    <lineage>
        <taxon>Bacteria</taxon>
        <taxon>Pseudomonadati</taxon>
        <taxon>Bacteroidota</taxon>
        <taxon>Flavobacteriia</taxon>
        <taxon>Flavobacteriales</taxon>
        <taxon>Flavobacteriaceae</taxon>
        <taxon>Flavobacterium</taxon>
    </lineage>
</organism>
<dbReference type="Proteomes" id="UP000184028">
    <property type="component" value="Unassembled WGS sequence"/>
</dbReference>
<keyword evidence="1" id="KW-0812">Transmembrane</keyword>
<dbReference type="RefSeq" id="WP_068844957.1">
    <property type="nucleotide sequence ID" value="NZ_FRBT01000010.1"/>
</dbReference>
<protein>
    <submittedName>
        <fullName evidence="2">Uncharacterized protein</fullName>
    </submittedName>
</protein>
<keyword evidence="1" id="KW-0472">Membrane</keyword>
<accession>A0A1M7LUH2</accession>
<name>A0A1M7LUH2_9FLAO</name>
<keyword evidence="1" id="KW-1133">Transmembrane helix</keyword>
<sequence>MNSKSKKVLFKTLPNFASIFWAIIGGAFFGWMIFVIYHSRSNSLRATETVNLKTAEVLYYICLGVFIFFGLWSLTLVLRMKIITLTSSNLIIEYPFFFLKKTISIGDIDKISEKDYKVNPKVRRIVYNIHDGKETVIYLFSEKKIKFNSFEILEYRELMRKLYIVKSRYKYIDL</sequence>
<feature type="transmembrane region" description="Helical" evidence="1">
    <location>
        <begin position="57"/>
        <end position="78"/>
    </location>
</feature>
<evidence type="ECO:0000256" key="1">
    <source>
        <dbReference type="SAM" id="Phobius"/>
    </source>
</evidence>
<dbReference type="AlphaFoldDB" id="A0A1M7LUH2"/>
<dbReference type="STRING" id="946677.SAMN05444484_11073"/>